<reference evidence="2 3" key="1">
    <citation type="submission" date="2018-11" db="EMBL/GenBank/DDBJ databases">
        <authorList>
            <consortium name="Pathogen Informatics"/>
        </authorList>
    </citation>
    <scope>NUCLEOTIDE SEQUENCE [LARGE SCALE GENOMIC DNA]</scope>
</reference>
<name>A0A3P7IS37_STRVU</name>
<feature type="compositionally biased region" description="Polar residues" evidence="1">
    <location>
        <begin position="151"/>
        <end position="167"/>
    </location>
</feature>
<dbReference type="OrthoDB" id="5794558at2759"/>
<keyword evidence="3" id="KW-1185">Reference proteome</keyword>
<organism evidence="2 3">
    <name type="scientific">Strongylus vulgaris</name>
    <name type="common">Blood worm</name>
    <dbReference type="NCBI Taxonomy" id="40348"/>
    <lineage>
        <taxon>Eukaryota</taxon>
        <taxon>Metazoa</taxon>
        <taxon>Ecdysozoa</taxon>
        <taxon>Nematoda</taxon>
        <taxon>Chromadorea</taxon>
        <taxon>Rhabditida</taxon>
        <taxon>Rhabditina</taxon>
        <taxon>Rhabditomorpha</taxon>
        <taxon>Strongyloidea</taxon>
        <taxon>Strongylidae</taxon>
        <taxon>Strongylus</taxon>
    </lineage>
</organism>
<dbReference type="AlphaFoldDB" id="A0A3P7IS37"/>
<evidence type="ECO:0000256" key="1">
    <source>
        <dbReference type="SAM" id="MobiDB-lite"/>
    </source>
</evidence>
<evidence type="ECO:0000313" key="3">
    <source>
        <dbReference type="Proteomes" id="UP000270094"/>
    </source>
</evidence>
<feature type="region of interest" description="Disordered" evidence="1">
    <location>
        <begin position="70"/>
        <end position="189"/>
    </location>
</feature>
<gene>
    <name evidence="2" type="ORF">SVUK_LOCUS4867</name>
</gene>
<protein>
    <submittedName>
        <fullName evidence="2">Uncharacterized protein</fullName>
    </submittedName>
</protein>
<accession>A0A3P7IS37</accession>
<feature type="compositionally biased region" description="Low complexity" evidence="1">
    <location>
        <begin position="131"/>
        <end position="142"/>
    </location>
</feature>
<evidence type="ECO:0000313" key="2">
    <source>
        <dbReference type="EMBL" id="VDM69869.1"/>
    </source>
</evidence>
<dbReference type="Proteomes" id="UP000270094">
    <property type="component" value="Unassembled WGS sequence"/>
</dbReference>
<feature type="non-terminal residue" evidence="2">
    <location>
        <position position="219"/>
    </location>
</feature>
<feature type="region of interest" description="Disordered" evidence="1">
    <location>
        <begin position="200"/>
        <end position="219"/>
    </location>
</feature>
<feature type="compositionally biased region" description="Polar residues" evidence="1">
    <location>
        <begin position="103"/>
        <end position="114"/>
    </location>
</feature>
<sequence>MARRRKGDHIFSIFKNWFWVDSGDQHSSVIESICFSSARSSLSSVHVQPEKRYTFRDGILVEVSGLDLEAPPRRGAPPVIRKRRISDQQESVIPSQRSRDTWSAESDAVPTTSQEAHHVHFASPGPESLQSASATPSPTPSACYEVEISPGDSSQTISQEVVSSVSHDTPRPKRISAPRLRDNVDQDGLDWDIPEMSLRPRVVPRRDHPYERATPVNRP</sequence>
<dbReference type="EMBL" id="UYYB01013838">
    <property type="protein sequence ID" value="VDM69869.1"/>
    <property type="molecule type" value="Genomic_DNA"/>
</dbReference>
<proteinExistence type="predicted"/>